<dbReference type="Proteomes" id="UP000680158">
    <property type="component" value="Unassembled WGS sequence"/>
</dbReference>
<evidence type="ECO:0000259" key="1">
    <source>
        <dbReference type="PROSITE" id="PS51186"/>
    </source>
</evidence>
<dbReference type="InterPro" id="IPR016181">
    <property type="entry name" value="Acyl_CoA_acyltransferase"/>
</dbReference>
<proteinExistence type="predicted"/>
<evidence type="ECO:0000313" key="2">
    <source>
        <dbReference type="EMBL" id="MBR7745990.1"/>
    </source>
</evidence>
<dbReference type="PANTHER" id="PTHR43792">
    <property type="entry name" value="GNAT FAMILY, PUTATIVE (AFU_ORTHOLOGUE AFUA_3G00765)-RELATED-RELATED"/>
    <property type="match status" value="1"/>
</dbReference>
<dbReference type="PANTHER" id="PTHR43792:SF9">
    <property type="entry name" value="RIBOSOMAL-PROTEIN-ALANINE ACETYLTRANSFERASE"/>
    <property type="match status" value="1"/>
</dbReference>
<dbReference type="SUPFAM" id="SSF55729">
    <property type="entry name" value="Acyl-CoA N-acyltransferases (Nat)"/>
    <property type="match status" value="1"/>
</dbReference>
<dbReference type="RefSeq" id="WP_212683341.1">
    <property type="nucleotide sequence ID" value="NZ_JAGSPM010000002.1"/>
</dbReference>
<dbReference type="Gene3D" id="3.40.630.30">
    <property type="match status" value="1"/>
</dbReference>
<dbReference type="PROSITE" id="PS51186">
    <property type="entry name" value="GNAT"/>
    <property type="match status" value="1"/>
</dbReference>
<dbReference type="GO" id="GO:0008999">
    <property type="term" value="F:protein-N-terminal-alanine acetyltransferase activity"/>
    <property type="evidence" value="ECO:0007669"/>
    <property type="project" value="TreeGrafter"/>
</dbReference>
<comment type="caution">
    <text evidence="2">The sequence shown here is derived from an EMBL/GenBank/DDBJ whole genome shotgun (WGS) entry which is preliminary data.</text>
</comment>
<dbReference type="Pfam" id="PF13302">
    <property type="entry name" value="Acetyltransf_3"/>
    <property type="match status" value="1"/>
</dbReference>
<organism evidence="2 3">
    <name type="scientific">Undibacterium baiyunense</name>
    <dbReference type="NCBI Taxonomy" id="2828731"/>
    <lineage>
        <taxon>Bacteria</taxon>
        <taxon>Pseudomonadati</taxon>
        <taxon>Pseudomonadota</taxon>
        <taxon>Betaproteobacteria</taxon>
        <taxon>Burkholderiales</taxon>
        <taxon>Oxalobacteraceae</taxon>
        <taxon>Undibacterium</taxon>
    </lineage>
</organism>
<dbReference type="InterPro" id="IPR000182">
    <property type="entry name" value="GNAT_dom"/>
</dbReference>
<protein>
    <submittedName>
        <fullName evidence="2">GNAT family N-acetyltransferase</fullName>
    </submittedName>
</protein>
<evidence type="ECO:0000313" key="3">
    <source>
        <dbReference type="Proteomes" id="UP000680158"/>
    </source>
</evidence>
<name>A0A941DD16_9BURK</name>
<dbReference type="AlphaFoldDB" id="A0A941DD16"/>
<keyword evidence="3" id="KW-1185">Reference proteome</keyword>
<sequence>MLTQSFANAFPIRHTARFLLRQIQASDRAQIFAGLSNPRVIAYYGISYTSELSTQEQIDWYAYLEKTQTGCWWAICDAHHPEKLFGTCGIYEIDSVNNNAEIGYWLLPEYWGLGVMHECLLSILHFAFDDLQLHRVHAEVEPANIASAKLLQKLGFVHEGRRRQIARREDAYLDLDSYARLTSDRN</sequence>
<dbReference type="GO" id="GO:0005737">
    <property type="term" value="C:cytoplasm"/>
    <property type="evidence" value="ECO:0007669"/>
    <property type="project" value="TreeGrafter"/>
</dbReference>
<feature type="domain" description="N-acetyltransferase" evidence="1">
    <location>
        <begin position="18"/>
        <end position="179"/>
    </location>
</feature>
<accession>A0A941DD16</accession>
<dbReference type="EMBL" id="JAGSPM010000002">
    <property type="protein sequence ID" value="MBR7745990.1"/>
    <property type="molecule type" value="Genomic_DNA"/>
</dbReference>
<reference evidence="2 3" key="1">
    <citation type="submission" date="2021-04" db="EMBL/GenBank/DDBJ databases">
        <title>novel species isolated from subtropical streams in China.</title>
        <authorList>
            <person name="Lu H."/>
        </authorList>
    </citation>
    <scope>NUCLEOTIDE SEQUENCE [LARGE SCALE GENOMIC DNA]</scope>
    <source>
        <strain evidence="2 3">BYS107W</strain>
    </source>
</reference>
<dbReference type="InterPro" id="IPR051531">
    <property type="entry name" value="N-acetyltransferase"/>
</dbReference>
<gene>
    <name evidence="2" type="ORF">KDM92_05310</name>
</gene>